<evidence type="ECO:0000256" key="5">
    <source>
        <dbReference type="ARBA" id="ARBA00022553"/>
    </source>
</evidence>
<dbReference type="PANTHER" id="PTHR45453:SF2">
    <property type="entry name" value="HISTIDINE KINASE"/>
    <property type="match status" value="1"/>
</dbReference>
<reference evidence="12 13" key="1">
    <citation type="submission" date="2024-01" db="EMBL/GenBank/DDBJ databases">
        <title>Sphingobacterium tenebrionis sp. nov., a novel endophyte isolated from tenebrio molitor intestines.</title>
        <authorList>
            <person name="Zhang C."/>
        </authorList>
    </citation>
    <scope>NUCLEOTIDE SEQUENCE [LARGE SCALE GENOMIC DNA]</scope>
    <source>
        <strain evidence="12 13">PU5-4</strain>
    </source>
</reference>
<dbReference type="InterPro" id="IPR013656">
    <property type="entry name" value="PAS_4"/>
</dbReference>
<dbReference type="Pfam" id="PF08448">
    <property type="entry name" value="PAS_4"/>
    <property type="match status" value="1"/>
</dbReference>
<gene>
    <name evidence="12" type="ORF">VJ786_04940</name>
</gene>
<protein>
    <recommendedName>
        <fullName evidence="3">histidine kinase</fullName>
        <ecNumber evidence="3">2.7.13.3</ecNumber>
    </recommendedName>
</protein>
<comment type="catalytic activity">
    <reaction evidence="1">
        <text>ATP + protein L-histidine = ADP + protein N-phospho-L-histidine.</text>
        <dbReference type="EC" id="2.7.13.3"/>
    </reaction>
</comment>
<dbReference type="InterPro" id="IPR004358">
    <property type="entry name" value="Sig_transdc_His_kin-like_C"/>
</dbReference>
<dbReference type="GO" id="GO:0016301">
    <property type="term" value="F:kinase activity"/>
    <property type="evidence" value="ECO:0007669"/>
    <property type="project" value="UniProtKB-KW"/>
</dbReference>
<keyword evidence="10" id="KW-0472">Membrane</keyword>
<evidence type="ECO:0000256" key="7">
    <source>
        <dbReference type="ARBA" id="ARBA00022692"/>
    </source>
</evidence>
<keyword evidence="5" id="KW-0597">Phosphoprotein</keyword>
<dbReference type="Proteomes" id="UP001363035">
    <property type="component" value="Unassembled WGS sequence"/>
</dbReference>
<dbReference type="RefSeq" id="WP_099367927.1">
    <property type="nucleotide sequence ID" value="NZ_JAYLLN010000007.1"/>
</dbReference>
<evidence type="ECO:0000256" key="1">
    <source>
        <dbReference type="ARBA" id="ARBA00000085"/>
    </source>
</evidence>
<dbReference type="PROSITE" id="PS50109">
    <property type="entry name" value="HIS_KIN"/>
    <property type="match status" value="1"/>
</dbReference>
<dbReference type="InterPro" id="IPR003594">
    <property type="entry name" value="HATPase_dom"/>
</dbReference>
<dbReference type="EC" id="2.7.13.3" evidence="3"/>
<dbReference type="SUPFAM" id="SSF47384">
    <property type="entry name" value="Homodimeric domain of signal transducing histidine kinase"/>
    <property type="match status" value="1"/>
</dbReference>
<keyword evidence="13" id="KW-1185">Reference proteome</keyword>
<dbReference type="InterPro" id="IPR036097">
    <property type="entry name" value="HisK_dim/P_sf"/>
</dbReference>
<evidence type="ECO:0000256" key="10">
    <source>
        <dbReference type="ARBA" id="ARBA00023136"/>
    </source>
</evidence>
<evidence type="ECO:0000256" key="8">
    <source>
        <dbReference type="ARBA" id="ARBA00022777"/>
    </source>
</evidence>
<evidence type="ECO:0000313" key="13">
    <source>
        <dbReference type="Proteomes" id="UP001363035"/>
    </source>
</evidence>
<feature type="domain" description="Histidine kinase" evidence="11">
    <location>
        <begin position="152"/>
        <end position="363"/>
    </location>
</feature>
<dbReference type="PANTHER" id="PTHR45453">
    <property type="entry name" value="PHOSPHATE REGULON SENSOR PROTEIN PHOR"/>
    <property type="match status" value="1"/>
</dbReference>
<organism evidence="12 13">
    <name type="scientific">Sphingobacterium tenebrionis</name>
    <dbReference type="NCBI Taxonomy" id="3111775"/>
    <lineage>
        <taxon>Bacteria</taxon>
        <taxon>Pseudomonadati</taxon>
        <taxon>Bacteroidota</taxon>
        <taxon>Sphingobacteriia</taxon>
        <taxon>Sphingobacteriales</taxon>
        <taxon>Sphingobacteriaceae</taxon>
        <taxon>Sphingobacterium</taxon>
    </lineage>
</organism>
<accession>A0ABU8I467</accession>
<evidence type="ECO:0000256" key="2">
    <source>
        <dbReference type="ARBA" id="ARBA00004651"/>
    </source>
</evidence>
<dbReference type="Gene3D" id="3.30.450.20">
    <property type="entry name" value="PAS domain"/>
    <property type="match status" value="1"/>
</dbReference>
<dbReference type="Pfam" id="PF02518">
    <property type="entry name" value="HATPase_c"/>
    <property type="match status" value="1"/>
</dbReference>
<dbReference type="SUPFAM" id="SSF55874">
    <property type="entry name" value="ATPase domain of HSP90 chaperone/DNA topoisomerase II/histidine kinase"/>
    <property type="match status" value="1"/>
</dbReference>
<dbReference type="SMART" id="SM00387">
    <property type="entry name" value="HATPase_c"/>
    <property type="match status" value="1"/>
</dbReference>
<dbReference type="InterPro" id="IPR003661">
    <property type="entry name" value="HisK_dim/P_dom"/>
</dbReference>
<name>A0ABU8I467_9SPHI</name>
<evidence type="ECO:0000313" key="12">
    <source>
        <dbReference type="EMBL" id="MEI5984244.1"/>
    </source>
</evidence>
<evidence type="ECO:0000256" key="9">
    <source>
        <dbReference type="ARBA" id="ARBA00022989"/>
    </source>
</evidence>
<dbReference type="Gene3D" id="3.30.565.10">
    <property type="entry name" value="Histidine kinase-like ATPase, C-terminal domain"/>
    <property type="match status" value="1"/>
</dbReference>
<proteinExistence type="predicted"/>
<dbReference type="Gene3D" id="1.10.287.130">
    <property type="match status" value="1"/>
</dbReference>
<dbReference type="EMBL" id="JAYLLN010000007">
    <property type="protein sequence ID" value="MEI5984244.1"/>
    <property type="molecule type" value="Genomic_DNA"/>
</dbReference>
<sequence length="363" mass="41214">MSNNINYQLIIKALDHAPLATAIYATPELHIAFANKEMLKMWCSNESIIGKTFSDAFPNFDEDGFTSILMKVWKTGTTYIATDTPAEIKEGNTFHKRYFDFEYRALLDENQNTYAILHTSIDVTERNLSRILIRDQEQKLNLNQDLEILTHTLAHDAKNPLSIAKLGLETLRKKENLSAERKENWFEIIDGAIGSLNNIIDKTVKLSEARTYVLEKEEIHLDQILPSWVEEAVILNNAKDMIIEIAAIHPIMADKGGLYQIFSNIIGNAIKYSIHNIRPSLSIYSEKTHKGIAYYIKDNGIGIPENEINNIFLNLKRGSNALSFQGKGIGLFIVKRIMERLDGQINITSKLGKGTEVRLFFPN</sequence>
<dbReference type="PRINTS" id="PR00344">
    <property type="entry name" value="BCTRLSENSOR"/>
</dbReference>
<evidence type="ECO:0000256" key="6">
    <source>
        <dbReference type="ARBA" id="ARBA00022679"/>
    </source>
</evidence>
<keyword evidence="8 12" id="KW-0418">Kinase</keyword>
<comment type="subcellular location">
    <subcellularLocation>
        <location evidence="2">Cell membrane</location>
        <topology evidence="2">Multi-pass membrane protein</topology>
    </subcellularLocation>
</comment>
<keyword evidence="6" id="KW-0808">Transferase</keyword>
<comment type="caution">
    <text evidence="12">The sequence shown here is derived from an EMBL/GenBank/DDBJ whole genome shotgun (WGS) entry which is preliminary data.</text>
</comment>
<evidence type="ECO:0000259" key="11">
    <source>
        <dbReference type="PROSITE" id="PS50109"/>
    </source>
</evidence>
<keyword evidence="7" id="KW-0812">Transmembrane</keyword>
<keyword evidence="4" id="KW-1003">Cell membrane</keyword>
<dbReference type="InterPro" id="IPR050351">
    <property type="entry name" value="BphY/WalK/GraS-like"/>
</dbReference>
<dbReference type="CDD" id="cd00075">
    <property type="entry name" value="HATPase"/>
    <property type="match status" value="1"/>
</dbReference>
<evidence type="ECO:0000256" key="4">
    <source>
        <dbReference type="ARBA" id="ARBA00022475"/>
    </source>
</evidence>
<evidence type="ECO:0000256" key="3">
    <source>
        <dbReference type="ARBA" id="ARBA00012438"/>
    </source>
</evidence>
<keyword evidence="9" id="KW-1133">Transmembrane helix</keyword>
<dbReference type="InterPro" id="IPR035965">
    <property type="entry name" value="PAS-like_dom_sf"/>
</dbReference>
<dbReference type="SUPFAM" id="SSF55785">
    <property type="entry name" value="PYP-like sensor domain (PAS domain)"/>
    <property type="match status" value="1"/>
</dbReference>
<dbReference type="CDD" id="cd00082">
    <property type="entry name" value="HisKA"/>
    <property type="match status" value="1"/>
</dbReference>
<dbReference type="InterPro" id="IPR005467">
    <property type="entry name" value="His_kinase_dom"/>
</dbReference>
<dbReference type="InterPro" id="IPR036890">
    <property type="entry name" value="HATPase_C_sf"/>
</dbReference>